<proteinExistence type="inferred from homology"/>
<reference evidence="7 8" key="1">
    <citation type="submission" date="2024-04" db="EMBL/GenBank/DDBJ databases">
        <title>Tritrichomonas musculus Genome.</title>
        <authorList>
            <person name="Alves-Ferreira E."/>
            <person name="Grigg M."/>
            <person name="Lorenzi H."/>
            <person name="Galac M."/>
        </authorList>
    </citation>
    <scope>NUCLEOTIDE SEQUENCE [LARGE SCALE GENOMIC DNA]</scope>
    <source>
        <strain evidence="7 8">EAF2021</strain>
    </source>
</reference>
<evidence type="ECO:0000313" key="8">
    <source>
        <dbReference type="Proteomes" id="UP001470230"/>
    </source>
</evidence>
<name>A0ABR2KM48_9EUKA</name>
<organism evidence="7 8">
    <name type="scientific">Tritrichomonas musculus</name>
    <dbReference type="NCBI Taxonomy" id="1915356"/>
    <lineage>
        <taxon>Eukaryota</taxon>
        <taxon>Metamonada</taxon>
        <taxon>Parabasalia</taxon>
        <taxon>Tritrichomonadida</taxon>
        <taxon>Tritrichomonadidae</taxon>
        <taxon>Tritrichomonas</taxon>
    </lineage>
</organism>
<feature type="domain" description="Ubiquitin-like protease family profile" evidence="6">
    <location>
        <begin position="272"/>
        <end position="446"/>
    </location>
</feature>
<evidence type="ECO:0000256" key="1">
    <source>
        <dbReference type="ARBA" id="ARBA00005234"/>
    </source>
</evidence>
<dbReference type="EMBL" id="JAPFFF010000004">
    <property type="protein sequence ID" value="KAK8891497.1"/>
    <property type="molecule type" value="Genomic_DNA"/>
</dbReference>
<dbReference type="Gene3D" id="3.40.395.10">
    <property type="entry name" value="Adenoviral Proteinase, Chain A"/>
    <property type="match status" value="1"/>
</dbReference>
<dbReference type="SUPFAM" id="SSF54001">
    <property type="entry name" value="Cysteine proteinases"/>
    <property type="match status" value="1"/>
</dbReference>
<dbReference type="InterPro" id="IPR003653">
    <property type="entry name" value="Peptidase_C48_C"/>
</dbReference>
<evidence type="ECO:0000256" key="4">
    <source>
        <dbReference type="ARBA" id="ARBA00022807"/>
    </source>
</evidence>
<feature type="region of interest" description="Disordered" evidence="5">
    <location>
        <begin position="146"/>
        <end position="185"/>
    </location>
</feature>
<evidence type="ECO:0000256" key="3">
    <source>
        <dbReference type="ARBA" id="ARBA00022801"/>
    </source>
</evidence>
<feature type="region of interest" description="Disordered" evidence="5">
    <location>
        <begin position="199"/>
        <end position="264"/>
    </location>
</feature>
<keyword evidence="4" id="KW-0788">Thiol protease</keyword>
<dbReference type="PROSITE" id="PS50600">
    <property type="entry name" value="ULP_PROTEASE"/>
    <property type="match status" value="1"/>
</dbReference>
<comment type="similarity">
    <text evidence="1">Belongs to the peptidase C48 family.</text>
</comment>
<dbReference type="Proteomes" id="UP001470230">
    <property type="component" value="Unassembled WGS sequence"/>
</dbReference>
<sequence length="482" mass="56464">MTRDIGIQTRPQNKIQLLQGSLKFTPKLTDRDLARFTHGMSQTIWKFSNNEVTLQKLYETYLNTRIAFSELLEFANRLKREKPKAKFRGCIFAIKRNEDDKDDKGHYIRVLKPYQYTLRESESGHTNEFFLHFDIINQKMTRMKTEEEKEAAKELRKQMKERTLKSDKKKEYKTAGVQTESIPELAPLTRPLRRLNTWHTWRNRKKTTKDDSSDLSDDETPPPPSPSSPPPPSPPKSRHTSTHTSRGTSPPPPQRPPIEKQPQKEGEFTIDRNNKSHDWSSLVNDDDIESDVIDDYLKLLHDKGIRLNKQPGQKEAEFNKNNILVLPTSFYYYLKQAIDVGGDEHLKEFVKLKTLVGKRKFETYEKVFIPIWLDENHWVMCGILPKLKRIECFDSQTKTMANEVRNLNKFLEAQGTDKYRAYYRQVPQQTSQKDCGVFVMEFVRTCLHEGNGEFHQKDVPDIRKRILQELRSNTLETGVAYK</sequence>
<dbReference type="InterPro" id="IPR038765">
    <property type="entry name" value="Papain-like_cys_pep_sf"/>
</dbReference>
<keyword evidence="3" id="KW-0378">Hydrolase</keyword>
<keyword evidence="2" id="KW-0645">Protease</keyword>
<evidence type="ECO:0000259" key="6">
    <source>
        <dbReference type="PROSITE" id="PS50600"/>
    </source>
</evidence>
<evidence type="ECO:0000313" key="7">
    <source>
        <dbReference type="EMBL" id="KAK8891497.1"/>
    </source>
</evidence>
<protein>
    <submittedName>
        <fullName evidence="7">SUMO sentrin specific peptidase 5</fullName>
    </submittedName>
</protein>
<comment type="caution">
    <text evidence="7">The sequence shown here is derived from an EMBL/GenBank/DDBJ whole genome shotgun (WGS) entry which is preliminary data.</text>
</comment>
<accession>A0ABR2KM48</accession>
<feature type="compositionally biased region" description="Basic and acidic residues" evidence="5">
    <location>
        <begin position="146"/>
        <end position="173"/>
    </location>
</feature>
<keyword evidence="8" id="KW-1185">Reference proteome</keyword>
<dbReference type="PANTHER" id="PTHR12606">
    <property type="entry name" value="SENTRIN/SUMO-SPECIFIC PROTEASE"/>
    <property type="match status" value="1"/>
</dbReference>
<evidence type="ECO:0000256" key="5">
    <source>
        <dbReference type="SAM" id="MobiDB-lite"/>
    </source>
</evidence>
<feature type="compositionally biased region" description="Pro residues" evidence="5">
    <location>
        <begin position="221"/>
        <end position="235"/>
    </location>
</feature>
<gene>
    <name evidence="7" type="ORF">M9Y10_028707</name>
</gene>
<dbReference type="Pfam" id="PF02902">
    <property type="entry name" value="Peptidase_C48"/>
    <property type="match status" value="1"/>
</dbReference>
<evidence type="ECO:0000256" key="2">
    <source>
        <dbReference type="ARBA" id="ARBA00022670"/>
    </source>
</evidence>
<dbReference type="PANTHER" id="PTHR12606:SF141">
    <property type="entry name" value="GH15225P-RELATED"/>
    <property type="match status" value="1"/>
</dbReference>